<dbReference type="SUPFAM" id="SSF51445">
    <property type="entry name" value="(Trans)glycosidases"/>
    <property type="match status" value="1"/>
</dbReference>
<dbReference type="RefSeq" id="WP_103130115.1">
    <property type="nucleotide sequence ID" value="NZ_BFAG01000010.1"/>
</dbReference>
<accession>A0A2I9CXG1</accession>
<reference evidence="2" key="1">
    <citation type="submission" date="2018-01" db="EMBL/GenBank/DDBJ databases">
        <title>Draft Genome Sequence of the Radioresistant Bacterium Deinococcus aerius TR0125, Isolated from the Higher Atmosphere above Japan.</title>
        <authorList>
            <person name="Satoh K."/>
            <person name="Arai H."/>
            <person name="Sanzen T."/>
            <person name="Kawaguchi Y."/>
            <person name="Hayashi H."/>
            <person name="Yokobori S."/>
            <person name="Yamagishi A."/>
            <person name="Oono Y."/>
            <person name="Narumi I."/>
        </authorList>
    </citation>
    <scope>NUCLEOTIDE SEQUENCE [LARGE SCALE GENOMIC DNA]</scope>
    <source>
        <strain evidence="2">TR0125</strain>
    </source>
</reference>
<evidence type="ECO:0000313" key="1">
    <source>
        <dbReference type="EMBL" id="GBF06774.1"/>
    </source>
</evidence>
<sequence length="336" mass="36983">MRGRGVTYDTGFFNGITSTHEPFDPGAVRRDLQVIRDELHCTAVRLTGGDPERLDLAARHAADLGLEVWFSPFTYELKQEALLDLLLDCADRAERLRREGARVVLVTGAELSLFTHGFLPGDTAEIRLSGLLGRDPQVLAGLPELPTRINTFLRRAVTAVRSRFAGPVTYASIHFEGVDWAPFDFVGMDLYRTKETAPHFRGALRALKVPGKPVAVTEFGCATYHGAADRGAVDIVEYEGGHPVRLRGEYERDEAEQARLITELVTLFEEEGVDSVFVCTFACFYLPHHDDGRPDLDLASFGVVKVHPTGPDQAGEPRWTPKASFAALAASYQEGA</sequence>
<gene>
    <name evidence="1" type="ORF">DAERI_100137</name>
</gene>
<dbReference type="AlphaFoldDB" id="A0A2I9CXG1"/>
<evidence type="ECO:0000313" key="2">
    <source>
        <dbReference type="Proteomes" id="UP000236569"/>
    </source>
</evidence>
<protein>
    <recommendedName>
        <fullName evidence="3">Abortive infection protein</fullName>
    </recommendedName>
</protein>
<evidence type="ECO:0008006" key="3">
    <source>
        <dbReference type="Google" id="ProtNLM"/>
    </source>
</evidence>
<keyword evidence="2" id="KW-1185">Reference proteome</keyword>
<comment type="caution">
    <text evidence="1">The sequence shown here is derived from an EMBL/GenBank/DDBJ whole genome shotgun (WGS) entry which is preliminary data.</text>
</comment>
<organism evidence="1 2">
    <name type="scientific">Deinococcus aerius</name>
    <dbReference type="NCBI Taxonomy" id="200253"/>
    <lineage>
        <taxon>Bacteria</taxon>
        <taxon>Thermotogati</taxon>
        <taxon>Deinococcota</taxon>
        <taxon>Deinococci</taxon>
        <taxon>Deinococcales</taxon>
        <taxon>Deinococcaceae</taxon>
        <taxon>Deinococcus</taxon>
    </lineage>
</organism>
<dbReference type="InterPro" id="IPR017853">
    <property type="entry name" value="GH"/>
</dbReference>
<dbReference type="EMBL" id="BFAG01000010">
    <property type="protein sequence ID" value="GBF06774.1"/>
    <property type="molecule type" value="Genomic_DNA"/>
</dbReference>
<proteinExistence type="predicted"/>
<dbReference type="OrthoDB" id="151193at2"/>
<name>A0A2I9CXG1_9DEIO</name>
<dbReference type="Proteomes" id="UP000236569">
    <property type="component" value="Unassembled WGS sequence"/>
</dbReference>
<dbReference type="Gene3D" id="3.20.20.80">
    <property type="entry name" value="Glycosidases"/>
    <property type="match status" value="1"/>
</dbReference>